<dbReference type="PANTHER" id="PTHR38467">
    <property type="match status" value="1"/>
</dbReference>
<dbReference type="AlphaFoldDB" id="A0A4V2Z2F7"/>
<protein>
    <submittedName>
        <fullName evidence="2">DUF87 domain-containing protein</fullName>
    </submittedName>
</protein>
<dbReference type="Pfam" id="PF19044">
    <property type="entry name" value="P-loop_TraG"/>
    <property type="match status" value="1"/>
</dbReference>
<evidence type="ECO:0000259" key="1">
    <source>
        <dbReference type="Pfam" id="PF19044"/>
    </source>
</evidence>
<dbReference type="InterPro" id="IPR043964">
    <property type="entry name" value="P-loop_TraG"/>
</dbReference>
<feature type="domain" description="TraG P-loop" evidence="1">
    <location>
        <begin position="409"/>
        <end position="798"/>
    </location>
</feature>
<proteinExistence type="predicted"/>
<dbReference type="SUPFAM" id="SSF52540">
    <property type="entry name" value="P-loop containing nucleoside triphosphate hydrolases"/>
    <property type="match status" value="1"/>
</dbReference>
<dbReference type="Proteomes" id="UP000294850">
    <property type="component" value="Unassembled WGS sequence"/>
</dbReference>
<organism evidence="2 3">
    <name type="scientific">Dyadobacter psychrotolerans</name>
    <dbReference type="NCBI Taxonomy" id="2541721"/>
    <lineage>
        <taxon>Bacteria</taxon>
        <taxon>Pseudomonadati</taxon>
        <taxon>Bacteroidota</taxon>
        <taxon>Cytophagia</taxon>
        <taxon>Cytophagales</taxon>
        <taxon>Spirosomataceae</taxon>
        <taxon>Dyadobacter</taxon>
    </lineage>
</organism>
<evidence type="ECO:0000313" key="2">
    <source>
        <dbReference type="EMBL" id="TDE08678.1"/>
    </source>
</evidence>
<sequence length="806" mass="92905">MSKKTFSDLFPVFSLEDRKLFFQDGRVGIGFRVECPEWEERSVSEINAFNAQYSAFLRTLPTGAALQTLHFYYPTKDHLERRYNGYFFDKLADFYDEKIEKNYHECYNFLSFAPENEIDRNAANTFYSLGKNITSNPFKGITRTAKNLEDYSLTFKNQLEAGKVHQKRLSDEELESVYYKYFNQEFYPEQTDFTREIHRGGNHALVGEKKLHIITISSQAAQVENAAYNDFGVRVPFISPLLMGLTIPHVLSVTVKKVNDEKVLGKYDTERKIINNLQWLASQENKMYAEEAEEFTEEVRKSNKGVFRINISVIICTNREDLILDYINKTTFAVKKMNATECYVETFDTTNLLFSLAPGNSGQIYRWLTVSGDNASVYNSYVTYYRNSKRGKELVLDRFLNPVYYNSFEEHIAGKNFIVIGPTGSGKSLTMGYMTLQRFERGAVTIILDVGGTYLSLITALNGTYREYSPSKPLNFNPFIFEREPDNTYNISGDTGKDRIIFISLLLSTIWKGTGGIVSPAENALLLRFVENYYHFFNSSQPAAVPTLTGFCDFLKIYFKDLRKTKEFKAVGDNFNLDNFLICMEPFSTGLYREMLNSSKYENLSDSKLICFDLKRVKENPVLYPVVTMLLMQLALDVLSRYPDIEKYMMLDEAWTMLSGSMEGVIEYMYRTIRKVKGSIGIITQGFNEIEKSSIGNTIIVNTSTKYILSHHEDLNGIDNFSQPLSFNSHEVEKIKGLRRMPGYREIFVKQGEISKVYVIYPNYHLIAILTSEPDERNKLRELQAKHGDIHKAIDEFIKLKQNNLI</sequence>
<dbReference type="InterPro" id="IPR027417">
    <property type="entry name" value="P-loop_NTPase"/>
</dbReference>
<dbReference type="PANTHER" id="PTHR38467:SF1">
    <property type="entry name" value="CONJUGATIVE TRANSFER: ASSEMBLY"/>
    <property type="match status" value="1"/>
</dbReference>
<dbReference type="RefSeq" id="WP_131962663.1">
    <property type="nucleotide sequence ID" value="NZ_SMFL01000024.1"/>
</dbReference>
<keyword evidence="3" id="KW-1185">Reference proteome</keyword>
<accession>A0A4V2Z2F7</accession>
<dbReference type="InterPro" id="IPR053155">
    <property type="entry name" value="F-pilin_assembly_TraC"/>
</dbReference>
<dbReference type="CDD" id="cd01127">
    <property type="entry name" value="TrwB_TraG_TraD_VirD4"/>
    <property type="match status" value="1"/>
</dbReference>
<comment type="caution">
    <text evidence="2">The sequence shown here is derived from an EMBL/GenBank/DDBJ whole genome shotgun (WGS) entry which is preliminary data.</text>
</comment>
<dbReference type="OrthoDB" id="596266at2"/>
<name>A0A4V2Z2F7_9BACT</name>
<gene>
    <name evidence="2" type="ORF">E0F88_32120</name>
</gene>
<dbReference type="EMBL" id="SMFL01000024">
    <property type="protein sequence ID" value="TDE08678.1"/>
    <property type="molecule type" value="Genomic_DNA"/>
</dbReference>
<dbReference type="Gene3D" id="1.10.8.730">
    <property type="match status" value="1"/>
</dbReference>
<reference evidence="2 3" key="1">
    <citation type="submission" date="2019-03" db="EMBL/GenBank/DDBJ databases">
        <title>Dyadobacter AR-3-6 sp. nov., isolated from arctic soil.</title>
        <authorList>
            <person name="Chaudhary D.K."/>
        </authorList>
    </citation>
    <scope>NUCLEOTIDE SEQUENCE [LARGE SCALE GENOMIC DNA]</scope>
    <source>
        <strain evidence="2 3">AR-3-6</strain>
    </source>
</reference>
<evidence type="ECO:0000313" key="3">
    <source>
        <dbReference type="Proteomes" id="UP000294850"/>
    </source>
</evidence>
<dbReference type="Gene3D" id="3.40.50.300">
    <property type="entry name" value="P-loop containing nucleotide triphosphate hydrolases"/>
    <property type="match status" value="1"/>
</dbReference>